<keyword evidence="2" id="KW-0067">ATP-binding</keyword>
<proteinExistence type="predicted"/>
<dbReference type="Proteomes" id="UP000222163">
    <property type="component" value="Unassembled WGS sequence"/>
</dbReference>
<protein>
    <submittedName>
        <fullName evidence="2">ATP-binding protein</fullName>
    </submittedName>
</protein>
<dbReference type="PANTHER" id="PTHR43581:SF4">
    <property type="entry name" value="ATP_GTP PHOSPHATASE"/>
    <property type="match status" value="1"/>
</dbReference>
<name>A0A2G1BP36_9FLAO</name>
<organism evidence="2 3">
    <name type="scientific">Tenacibaculum discolor</name>
    <dbReference type="NCBI Taxonomy" id="361581"/>
    <lineage>
        <taxon>Bacteria</taxon>
        <taxon>Pseudomonadati</taxon>
        <taxon>Bacteroidota</taxon>
        <taxon>Flavobacteriia</taxon>
        <taxon>Flavobacteriales</taxon>
        <taxon>Flavobacteriaceae</taxon>
        <taxon>Tenacibaculum</taxon>
    </lineage>
</organism>
<dbReference type="InterPro" id="IPR051396">
    <property type="entry name" value="Bact_Antivir_Def_Nuclease"/>
</dbReference>
<gene>
    <name evidence="2" type="ORF">CSC81_18465</name>
</gene>
<dbReference type="InterPro" id="IPR003959">
    <property type="entry name" value="ATPase_AAA_core"/>
</dbReference>
<dbReference type="AlphaFoldDB" id="A0A2G1BP36"/>
<dbReference type="Pfam" id="PF13304">
    <property type="entry name" value="AAA_21"/>
    <property type="match status" value="1"/>
</dbReference>
<keyword evidence="2" id="KW-0547">Nucleotide-binding</keyword>
<feature type="non-terminal residue" evidence="2">
    <location>
        <position position="113"/>
    </location>
</feature>
<evidence type="ECO:0000259" key="1">
    <source>
        <dbReference type="Pfam" id="PF13304"/>
    </source>
</evidence>
<feature type="domain" description="ATPase AAA-type core" evidence="1">
    <location>
        <begin position="13"/>
        <end position="86"/>
    </location>
</feature>
<sequence length="113" mass="12678">MLELSFRPGANQRHYISEKNLSLGELCILKLLRLLKDCPRGSLVLIDELELALHPMAQVALLRYLDDIARDKALTVIVSTHSATLIKQANANRLLLLQDNGEGQIVCQDRCFP</sequence>
<dbReference type="EMBL" id="PDUU01001022">
    <property type="protein sequence ID" value="PHN95816.1"/>
    <property type="molecule type" value="Genomic_DNA"/>
</dbReference>
<comment type="caution">
    <text evidence="2">The sequence shown here is derived from an EMBL/GenBank/DDBJ whole genome shotgun (WGS) entry which is preliminary data.</text>
</comment>
<dbReference type="SUPFAM" id="SSF52540">
    <property type="entry name" value="P-loop containing nucleoside triphosphate hydrolases"/>
    <property type="match status" value="1"/>
</dbReference>
<evidence type="ECO:0000313" key="2">
    <source>
        <dbReference type="EMBL" id="PHN95816.1"/>
    </source>
</evidence>
<dbReference type="GO" id="GO:0005524">
    <property type="term" value="F:ATP binding"/>
    <property type="evidence" value="ECO:0007669"/>
    <property type="project" value="UniProtKB-KW"/>
</dbReference>
<evidence type="ECO:0000313" key="3">
    <source>
        <dbReference type="Proteomes" id="UP000222163"/>
    </source>
</evidence>
<dbReference type="PANTHER" id="PTHR43581">
    <property type="entry name" value="ATP/GTP PHOSPHATASE"/>
    <property type="match status" value="1"/>
</dbReference>
<dbReference type="InterPro" id="IPR027417">
    <property type="entry name" value="P-loop_NTPase"/>
</dbReference>
<accession>A0A2G1BP36</accession>
<dbReference type="Gene3D" id="3.40.50.300">
    <property type="entry name" value="P-loop containing nucleotide triphosphate hydrolases"/>
    <property type="match status" value="1"/>
</dbReference>
<reference evidence="2 3" key="1">
    <citation type="journal article" date="2016" name="Nat. Commun.">
        <title>Microbial interactions lead to rapid micro-scale successions on model marine particles.</title>
        <authorList>
            <person name="Datta M.S."/>
            <person name="Sliwerska E."/>
            <person name="Gore J."/>
            <person name="Polz M.F."/>
            <person name="Cordero O.X."/>
        </authorList>
    </citation>
    <scope>NUCLEOTIDE SEQUENCE [LARGE SCALE GENOMIC DNA]</scope>
    <source>
        <strain evidence="2 3">4G03</strain>
    </source>
</reference>
<dbReference type="GO" id="GO:0016887">
    <property type="term" value="F:ATP hydrolysis activity"/>
    <property type="evidence" value="ECO:0007669"/>
    <property type="project" value="InterPro"/>
</dbReference>